<dbReference type="PANTHER" id="PTHR19879:SF9">
    <property type="entry name" value="TRANSCRIPTION INITIATION FACTOR TFIID SUBUNIT 5"/>
    <property type="match status" value="1"/>
</dbReference>
<dbReference type="PROSITE" id="PS00678">
    <property type="entry name" value="WD_REPEATS_1"/>
    <property type="match status" value="1"/>
</dbReference>
<dbReference type="InterPro" id="IPR015943">
    <property type="entry name" value="WD40/YVTN_repeat-like_dom_sf"/>
</dbReference>
<organism evidence="5 6">
    <name type="scientific">Nemorincola caseinilytica</name>
    <dbReference type="NCBI Taxonomy" id="2054315"/>
    <lineage>
        <taxon>Bacteria</taxon>
        <taxon>Pseudomonadati</taxon>
        <taxon>Bacteroidota</taxon>
        <taxon>Chitinophagia</taxon>
        <taxon>Chitinophagales</taxon>
        <taxon>Chitinophagaceae</taxon>
        <taxon>Nemorincola</taxon>
    </lineage>
</organism>
<dbReference type="Proteomes" id="UP001500067">
    <property type="component" value="Unassembled WGS sequence"/>
</dbReference>
<evidence type="ECO:0000313" key="5">
    <source>
        <dbReference type="EMBL" id="GAA4460272.1"/>
    </source>
</evidence>
<evidence type="ECO:0000256" key="4">
    <source>
        <dbReference type="SAM" id="SignalP"/>
    </source>
</evidence>
<feature type="repeat" description="WD" evidence="3">
    <location>
        <begin position="118"/>
        <end position="159"/>
    </location>
</feature>
<evidence type="ECO:0000256" key="3">
    <source>
        <dbReference type="PROSITE-ProRule" id="PRU00221"/>
    </source>
</evidence>
<dbReference type="SUPFAM" id="SSF50978">
    <property type="entry name" value="WD40 repeat-like"/>
    <property type="match status" value="1"/>
</dbReference>
<gene>
    <name evidence="5" type="ORF">GCM10023093_02630</name>
</gene>
<dbReference type="InterPro" id="IPR036322">
    <property type="entry name" value="WD40_repeat_dom_sf"/>
</dbReference>
<accession>A0ABP8N2Q1</accession>
<feature type="signal peptide" evidence="4">
    <location>
        <begin position="1"/>
        <end position="22"/>
    </location>
</feature>
<dbReference type="EMBL" id="BAABFA010000004">
    <property type="protein sequence ID" value="GAA4460272.1"/>
    <property type="molecule type" value="Genomic_DNA"/>
</dbReference>
<name>A0ABP8N2Q1_9BACT</name>
<dbReference type="Gene3D" id="2.130.10.10">
    <property type="entry name" value="YVTN repeat-like/Quinoprotein amine dehydrogenase"/>
    <property type="match status" value="2"/>
</dbReference>
<proteinExistence type="predicted"/>
<evidence type="ECO:0000256" key="1">
    <source>
        <dbReference type="ARBA" id="ARBA00022574"/>
    </source>
</evidence>
<keyword evidence="1 3" id="KW-0853">WD repeat</keyword>
<feature type="chain" id="PRO_5045630545" description="WD40 repeat domain-containing protein" evidence="4">
    <location>
        <begin position="23"/>
        <end position="335"/>
    </location>
</feature>
<evidence type="ECO:0000256" key="2">
    <source>
        <dbReference type="ARBA" id="ARBA00022737"/>
    </source>
</evidence>
<dbReference type="Pfam" id="PF00400">
    <property type="entry name" value="WD40"/>
    <property type="match status" value="3"/>
</dbReference>
<keyword evidence="6" id="KW-1185">Reference proteome</keyword>
<keyword evidence="4" id="KW-0732">Signal</keyword>
<dbReference type="SMART" id="SM00320">
    <property type="entry name" value="WD40"/>
    <property type="match status" value="5"/>
</dbReference>
<comment type="caution">
    <text evidence="5">The sequence shown here is derived from an EMBL/GenBank/DDBJ whole genome shotgun (WGS) entry which is preliminary data.</text>
</comment>
<dbReference type="RefSeq" id="WP_345077358.1">
    <property type="nucleotide sequence ID" value="NZ_BAABFA010000004.1"/>
</dbReference>
<dbReference type="InterPro" id="IPR019775">
    <property type="entry name" value="WD40_repeat_CS"/>
</dbReference>
<dbReference type="InterPro" id="IPR001680">
    <property type="entry name" value="WD40_rpt"/>
</dbReference>
<sequence>MFPNRKILLTLAALIFAFACMAQGDSRVLWTNTFDENFFKEQQVGFSSDSRYLAVGYHKGNVSIFTTDSGNVVRNYLLHTSHVFCTKFRPGTSVVASGDKEGNVILYDHVADKVIGRIKAHEKAVTAMYFTEDGKMLLTGSKDKTIKVWDAATGAPFYTMGYRGANKVQSLYVEKDGTTVVAGLTSLSNGLRYFDMTTGTETASHSSIGNLEHFDVSPDGVTMAIGSLNKEVYIFNMKRRALVAKWEGHKRWVTDVSYNNTGRVLFTAANDNKVFAWLTNTMKHMPVFETKRDLKIVKCSPDGKYLAVLGVNEELTMLNVEGIEEEIKNYRPPVE</sequence>
<dbReference type="PANTHER" id="PTHR19879">
    <property type="entry name" value="TRANSCRIPTION INITIATION FACTOR TFIID"/>
    <property type="match status" value="1"/>
</dbReference>
<protein>
    <recommendedName>
        <fullName evidence="7">WD40 repeat domain-containing protein</fullName>
    </recommendedName>
</protein>
<dbReference type="PROSITE" id="PS50082">
    <property type="entry name" value="WD_REPEATS_2"/>
    <property type="match status" value="2"/>
</dbReference>
<dbReference type="PROSITE" id="PS50294">
    <property type="entry name" value="WD_REPEATS_REGION"/>
    <property type="match status" value="2"/>
</dbReference>
<keyword evidence="2" id="KW-0677">Repeat</keyword>
<reference evidence="6" key="1">
    <citation type="journal article" date="2019" name="Int. J. Syst. Evol. Microbiol.">
        <title>The Global Catalogue of Microorganisms (GCM) 10K type strain sequencing project: providing services to taxonomists for standard genome sequencing and annotation.</title>
        <authorList>
            <consortium name="The Broad Institute Genomics Platform"/>
            <consortium name="The Broad Institute Genome Sequencing Center for Infectious Disease"/>
            <person name="Wu L."/>
            <person name="Ma J."/>
        </authorList>
    </citation>
    <scope>NUCLEOTIDE SEQUENCE [LARGE SCALE GENOMIC DNA]</scope>
    <source>
        <strain evidence="6">JCM 32105</strain>
    </source>
</reference>
<feature type="repeat" description="WD" evidence="3">
    <location>
        <begin position="246"/>
        <end position="277"/>
    </location>
</feature>
<dbReference type="PROSITE" id="PS51257">
    <property type="entry name" value="PROKAR_LIPOPROTEIN"/>
    <property type="match status" value="1"/>
</dbReference>
<evidence type="ECO:0008006" key="7">
    <source>
        <dbReference type="Google" id="ProtNLM"/>
    </source>
</evidence>
<evidence type="ECO:0000313" key="6">
    <source>
        <dbReference type="Proteomes" id="UP001500067"/>
    </source>
</evidence>